<accession>A0AAN6AX49</accession>
<protein>
    <submittedName>
        <fullName evidence="2">Uncharacterized protein</fullName>
    </submittedName>
</protein>
<dbReference type="AlphaFoldDB" id="A0AAN6AX49"/>
<proteinExistence type="predicted"/>
<gene>
    <name evidence="2" type="ORF">FZI38_08970</name>
</gene>
<reference evidence="2 3" key="1">
    <citation type="submission" date="2019-09" db="EMBL/GenBank/DDBJ databases">
        <title>Prevalence, distribution, and phylogeny of type two toxin-antitoxin genes possessed by Cronobacter species where C. sakazakii homologs follow sequence type lineages.</title>
        <authorList>
            <person name="Finkelstein S."/>
            <person name="Negrete F."/>
            <person name="Jang H."/>
            <person name="Gopinath G.R."/>
            <person name="Tall B.D."/>
        </authorList>
    </citation>
    <scope>NUCLEOTIDE SEQUENCE [LARGE SCALE GENOMIC DNA]</scope>
    <source>
        <strain evidence="2 3">MOD1_Comp4</strain>
    </source>
</reference>
<keyword evidence="1" id="KW-0472">Membrane</keyword>
<name>A0AAN6AX49_CROSK</name>
<evidence type="ECO:0000313" key="3">
    <source>
        <dbReference type="Proteomes" id="UP000439917"/>
    </source>
</evidence>
<keyword evidence="1" id="KW-1133">Transmembrane helix</keyword>
<comment type="caution">
    <text evidence="2">The sequence shown here is derived from an EMBL/GenBank/DDBJ whole genome shotgun (WGS) entry which is preliminary data.</text>
</comment>
<sequence>MFFLGFVFFQACALYIIWKGPTSFTKKQWLFFVLKLVGIFLLTLVSGSVFYTLAAVWGIISFDAAEHYNGLVFMSFSSLWGVQFIMVGLSTKFTLMMKFHEKYNQANYPAIKNMTRHFTSGSSLVLRVMLSLGSALIYYGVWIDQVHPQ</sequence>
<feature type="transmembrane region" description="Helical" evidence="1">
    <location>
        <begin position="71"/>
        <end position="89"/>
    </location>
</feature>
<dbReference type="Proteomes" id="UP000439917">
    <property type="component" value="Unassembled WGS sequence"/>
</dbReference>
<dbReference type="EMBL" id="WAGF01000008">
    <property type="protein sequence ID" value="KAB0878913.1"/>
    <property type="molecule type" value="Genomic_DNA"/>
</dbReference>
<organism evidence="2 3">
    <name type="scientific">Cronobacter sakazakii</name>
    <name type="common">Enterobacter sakazakii</name>
    <dbReference type="NCBI Taxonomy" id="28141"/>
    <lineage>
        <taxon>Bacteria</taxon>
        <taxon>Pseudomonadati</taxon>
        <taxon>Pseudomonadota</taxon>
        <taxon>Gammaproteobacteria</taxon>
        <taxon>Enterobacterales</taxon>
        <taxon>Enterobacteriaceae</taxon>
        <taxon>Cronobacter</taxon>
    </lineage>
</organism>
<feature type="transmembrane region" description="Helical" evidence="1">
    <location>
        <begin position="29"/>
        <end position="59"/>
    </location>
</feature>
<keyword evidence="1" id="KW-0812">Transmembrane</keyword>
<evidence type="ECO:0000256" key="1">
    <source>
        <dbReference type="SAM" id="Phobius"/>
    </source>
</evidence>
<feature type="transmembrane region" description="Helical" evidence="1">
    <location>
        <begin position="124"/>
        <end position="143"/>
    </location>
</feature>
<evidence type="ECO:0000313" key="2">
    <source>
        <dbReference type="EMBL" id="KAB0878913.1"/>
    </source>
</evidence>
<dbReference type="RefSeq" id="WP_076728001.1">
    <property type="nucleotide sequence ID" value="NZ_JAVSDN010000023.1"/>
</dbReference>